<gene>
    <name evidence="1" type="ORF">ATL42_1621</name>
</gene>
<organism evidence="1 2">
    <name type="scientific">Sanguibacter antarcticus</name>
    <dbReference type="NCBI Taxonomy" id="372484"/>
    <lineage>
        <taxon>Bacteria</taxon>
        <taxon>Bacillati</taxon>
        <taxon>Actinomycetota</taxon>
        <taxon>Actinomycetes</taxon>
        <taxon>Micrococcales</taxon>
        <taxon>Sanguibacteraceae</taxon>
        <taxon>Sanguibacter</taxon>
    </lineage>
</organism>
<dbReference type="InterPro" id="IPR009097">
    <property type="entry name" value="Cyclic_Pdiesterase"/>
</dbReference>
<sequence>MNVPDRRGDQRRVGIAIEVPPPFGPELQAARQRFGDPLAALIPPHITLLGPTVVEQENLDSVYAHLAEIAASSRSFVVHLRSSATFRPVSPVVFVQLAQGIVECEALERAVRSGPLEQPLRFNYHPHVTVAHEVPDTALDVAFDEMADFEATFEVHAISLYEHGDDDVWRPVRDFPLG</sequence>
<dbReference type="PANTHER" id="PTHR40037:SF1">
    <property type="entry name" value="PHOSPHOESTERASE SAOUHSC_00951-RELATED"/>
    <property type="match status" value="1"/>
</dbReference>
<dbReference type="EMBL" id="PDJG01000001">
    <property type="protein sequence ID" value="PFG33734.1"/>
    <property type="molecule type" value="Genomic_DNA"/>
</dbReference>
<comment type="caution">
    <text evidence="1">The sequence shown here is derived from an EMBL/GenBank/DDBJ whole genome shotgun (WGS) entry which is preliminary data.</text>
</comment>
<dbReference type="SUPFAM" id="SSF55144">
    <property type="entry name" value="LigT-like"/>
    <property type="match status" value="1"/>
</dbReference>
<protein>
    <submittedName>
        <fullName evidence="1">2'-5' RNA ligase</fullName>
    </submittedName>
</protein>
<dbReference type="Gene3D" id="3.90.1140.10">
    <property type="entry name" value="Cyclic phosphodiesterase"/>
    <property type="match status" value="1"/>
</dbReference>
<evidence type="ECO:0000313" key="1">
    <source>
        <dbReference type="EMBL" id="PFG33734.1"/>
    </source>
</evidence>
<dbReference type="InterPro" id="IPR050580">
    <property type="entry name" value="2H_phosphoesterase_YjcG-like"/>
</dbReference>
<keyword evidence="1" id="KW-0436">Ligase</keyword>
<dbReference type="AlphaFoldDB" id="A0A2A9E4F9"/>
<dbReference type="GO" id="GO:0016874">
    <property type="term" value="F:ligase activity"/>
    <property type="evidence" value="ECO:0007669"/>
    <property type="project" value="UniProtKB-KW"/>
</dbReference>
<dbReference type="RefSeq" id="WP_098454901.1">
    <property type="nucleotide sequence ID" value="NZ_PDJG01000001.1"/>
</dbReference>
<proteinExistence type="predicted"/>
<reference evidence="1 2" key="1">
    <citation type="submission" date="2017-10" db="EMBL/GenBank/DDBJ databases">
        <title>Sequencing the genomes of 1000 actinobacteria strains.</title>
        <authorList>
            <person name="Klenk H.-P."/>
        </authorList>
    </citation>
    <scope>NUCLEOTIDE SEQUENCE [LARGE SCALE GENOMIC DNA]</scope>
    <source>
        <strain evidence="1 2">DSM 18966</strain>
    </source>
</reference>
<dbReference type="OrthoDB" id="358773at2"/>
<dbReference type="PANTHER" id="PTHR40037">
    <property type="entry name" value="PHOSPHOESTERASE YJCG-RELATED"/>
    <property type="match status" value="1"/>
</dbReference>
<evidence type="ECO:0000313" key="2">
    <source>
        <dbReference type="Proteomes" id="UP000225548"/>
    </source>
</evidence>
<keyword evidence="2" id="KW-1185">Reference proteome</keyword>
<dbReference type="Proteomes" id="UP000225548">
    <property type="component" value="Unassembled WGS sequence"/>
</dbReference>
<name>A0A2A9E4F9_9MICO</name>
<dbReference type="Pfam" id="PF13563">
    <property type="entry name" value="2_5_RNA_ligase2"/>
    <property type="match status" value="1"/>
</dbReference>
<accession>A0A2A9E4F9</accession>